<keyword evidence="3" id="KW-0804">Transcription</keyword>
<evidence type="ECO:0000256" key="3">
    <source>
        <dbReference type="ARBA" id="ARBA00023163"/>
    </source>
</evidence>
<dbReference type="Gene3D" id="1.10.357.10">
    <property type="entry name" value="Tetracycline Repressor, domain 2"/>
    <property type="match status" value="1"/>
</dbReference>
<keyword evidence="8" id="KW-1185">Reference proteome</keyword>
<dbReference type="RefSeq" id="WP_179531500.1">
    <property type="nucleotide sequence ID" value="NZ_BAAAPP010000005.1"/>
</dbReference>
<proteinExistence type="predicted"/>
<dbReference type="PANTHER" id="PTHR30055:SF234">
    <property type="entry name" value="HTH-TYPE TRANSCRIPTIONAL REGULATOR BETI"/>
    <property type="match status" value="1"/>
</dbReference>
<organism evidence="7 8">
    <name type="scientific">Nocardioides marinus</name>
    <dbReference type="NCBI Taxonomy" id="374514"/>
    <lineage>
        <taxon>Bacteria</taxon>
        <taxon>Bacillati</taxon>
        <taxon>Actinomycetota</taxon>
        <taxon>Actinomycetes</taxon>
        <taxon>Propionibacteriales</taxon>
        <taxon>Nocardioidaceae</taxon>
        <taxon>Nocardioides</taxon>
    </lineage>
</organism>
<dbReference type="InterPro" id="IPR009057">
    <property type="entry name" value="Homeodomain-like_sf"/>
</dbReference>
<sequence>MDDSSPARPAAAAAPGRRTQAERNATTRAALVEAGRRLFATRGVADVATDELARAAGVTRGALYHQYDGKTGLFAAVLESVEAEVVARVSQAMEACADPADPATRLLAGLDAYLDACADPTIHRITLVEGPAALGWQTWREVGHRHAIGLVEQSVRALAPADAPVPALAHLLMGALGEAALYVAASEDPARAREEARTAVLALVAGLS</sequence>
<dbReference type="InterPro" id="IPR001647">
    <property type="entry name" value="HTH_TetR"/>
</dbReference>
<feature type="DNA-binding region" description="H-T-H motif" evidence="4">
    <location>
        <begin position="48"/>
        <end position="67"/>
    </location>
</feature>
<evidence type="ECO:0000256" key="1">
    <source>
        <dbReference type="ARBA" id="ARBA00023015"/>
    </source>
</evidence>
<dbReference type="SUPFAM" id="SSF46689">
    <property type="entry name" value="Homeodomain-like"/>
    <property type="match status" value="1"/>
</dbReference>
<dbReference type="Pfam" id="PF21351">
    <property type="entry name" value="TetR_C_41"/>
    <property type="match status" value="1"/>
</dbReference>
<dbReference type="PRINTS" id="PR00455">
    <property type="entry name" value="HTHTETR"/>
</dbReference>
<dbReference type="PANTHER" id="PTHR30055">
    <property type="entry name" value="HTH-TYPE TRANSCRIPTIONAL REGULATOR RUTR"/>
    <property type="match status" value="1"/>
</dbReference>
<evidence type="ECO:0000256" key="4">
    <source>
        <dbReference type="PROSITE-ProRule" id="PRU00335"/>
    </source>
</evidence>
<feature type="domain" description="HTH tetR-type" evidence="6">
    <location>
        <begin position="25"/>
        <end position="85"/>
    </location>
</feature>
<feature type="compositionally biased region" description="Low complexity" evidence="5">
    <location>
        <begin position="1"/>
        <end position="18"/>
    </location>
</feature>
<evidence type="ECO:0000256" key="5">
    <source>
        <dbReference type="SAM" id="MobiDB-lite"/>
    </source>
</evidence>
<protein>
    <submittedName>
        <fullName evidence="7">AcrR family transcriptional regulator</fullName>
    </submittedName>
</protein>
<dbReference type="EMBL" id="JACBZI010000001">
    <property type="protein sequence ID" value="NYI10702.1"/>
    <property type="molecule type" value="Genomic_DNA"/>
</dbReference>
<comment type="caution">
    <text evidence="7">The sequence shown here is derived from an EMBL/GenBank/DDBJ whole genome shotgun (WGS) entry which is preliminary data.</text>
</comment>
<dbReference type="PROSITE" id="PS50977">
    <property type="entry name" value="HTH_TETR_2"/>
    <property type="match status" value="1"/>
</dbReference>
<keyword evidence="2 4" id="KW-0238">DNA-binding</keyword>
<feature type="region of interest" description="Disordered" evidence="5">
    <location>
        <begin position="1"/>
        <end position="24"/>
    </location>
</feature>
<evidence type="ECO:0000256" key="2">
    <source>
        <dbReference type="ARBA" id="ARBA00023125"/>
    </source>
</evidence>
<evidence type="ECO:0000313" key="7">
    <source>
        <dbReference type="EMBL" id="NYI10702.1"/>
    </source>
</evidence>
<dbReference type="InterPro" id="IPR049484">
    <property type="entry name" value="Rv0078-like_C"/>
</dbReference>
<dbReference type="InterPro" id="IPR050109">
    <property type="entry name" value="HTH-type_TetR-like_transc_reg"/>
</dbReference>
<accession>A0A7Z0C3W6</accession>
<gene>
    <name evidence="7" type="ORF">BKA05_002217</name>
</gene>
<reference evidence="7 8" key="1">
    <citation type="submission" date="2020-07" db="EMBL/GenBank/DDBJ databases">
        <title>Sequencing the genomes of 1000 actinobacteria strains.</title>
        <authorList>
            <person name="Klenk H.-P."/>
        </authorList>
    </citation>
    <scope>NUCLEOTIDE SEQUENCE [LARGE SCALE GENOMIC DNA]</scope>
    <source>
        <strain evidence="7 8">DSM 18248</strain>
    </source>
</reference>
<dbReference type="GO" id="GO:0003700">
    <property type="term" value="F:DNA-binding transcription factor activity"/>
    <property type="evidence" value="ECO:0007669"/>
    <property type="project" value="TreeGrafter"/>
</dbReference>
<evidence type="ECO:0000313" key="8">
    <source>
        <dbReference type="Proteomes" id="UP000537326"/>
    </source>
</evidence>
<dbReference type="GO" id="GO:0000976">
    <property type="term" value="F:transcription cis-regulatory region binding"/>
    <property type="evidence" value="ECO:0007669"/>
    <property type="project" value="TreeGrafter"/>
</dbReference>
<evidence type="ECO:0000259" key="6">
    <source>
        <dbReference type="PROSITE" id="PS50977"/>
    </source>
</evidence>
<keyword evidence="1" id="KW-0805">Transcription regulation</keyword>
<dbReference type="Pfam" id="PF00440">
    <property type="entry name" value="TetR_N"/>
    <property type="match status" value="1"/>
</dbReference>
<dbReference type="AlphaFoldDB" id="A0A7Z0C3W6"/>
<name>A0A7Z0C3W6_9ACTN</name>
<dbReference type="Proteomes" id="UP000537326">
    <property type="component" value="Unassembled WGS sequence"/>
</dbReference>